<evidence type="ECO:0000313" key="1">
    <source>
        <dbReference type="EMBL" id="MDO6966809.1"/>
    </source>
</evidence>
<sequence length="126" mass="14372">LKPKATADTRRPRLSFFLSYNLKELTINRPQTQHPCQTRPKQSTISGNHFSICSPVNQAETQSPERAPQPLEATAAPFDVAAYKTGSFCCQQHNYRNRKKNDMLLKLKRYFDDIFTNARFGGFCTG</sequence>
<evidence type="ECO:0000313" key="2">
    <source>
        <dbReference type="Proteomes" id="UP001174932"/>
    </source>
</evidence>
<feature type="non-terminal residue" evidence="1">
    <location>
        <position position="1"/>
    </location>
</feature>
<name>A0ABT8YSZ3_9HYPH</name>
<gene>
    <name evidence="1" type="ORF">Q4481_22885</name>
</gene>
<reference evidence="1" key="2">
    <citation type="submission" date="2023-07" db="EMBL/GenBank/DDBJ databases">
        <authorList>
            <person name="Shen H."/>
        </authorList>
    </citation>
    <scope>NUCLEOTIDE SEQUENCE</scope>
    <source>
        <strain evidence="1">TNR-22</strain>
    </source>
</reference>
<comment type="caution">
    <text evidence="1">The sequence shown here is derived from an EMBL/GenBank/DDBJ whole genome shotgun (WGS) entry which is preliminary data.</text>
</comment>
<organism evidence="1 2">
    <name type="scientific">Rhizobium alvei</name>
    <dbReference type="NCBI Taxonomy" id="1132659"/>
    <lineage>
        <taxon>Bacteria</taxon>
        <taxon>Pseudomonadati</taxon>
        <taxon>Pseudomonadota</taxon>
        <taxon>Alphaproteobacteria</taxon>
        <taxon>Hyphomicrobiales</taxon>
        <taxon>Rhizobiaceae</taxon>
        <taxon>Rhizobium/Agrobacterium group</taxon>
        <taxon>Rhizobium</taxon>
    </lineage>
</organism>
<dbReference type="Proteomes" id="UP001174932">
    <property type="component" value="Unassembled WGS sequence"/>
</dbReference>
<keyword evidence="2" id="KW-1185">Reference proteome</keyword>
<dbReference type="EMBL" id="JAUOZU010000022">
    <property type="protein sequence ID" value="MDO6966809.1"/>
    <property type="molecule type" value="Genomic_DNA"/>
</dbReference>
<dbReference type="RefSeq" id="WP_304378739.1">
    <property type="nucleotide sequence ID" value="NZ_JAUOZU010000022.1"/>
</dbReference>
<proteinExistence type="predicted"/>
<reference evidence="1" key="1">
    <citation type="journal article" date="2015" name="Int. J. Syst. Evol. Microbiol.">
        <title>Rhizobium alvei sp. nov., isolated from a freshwater river.</title>
        <authorList>
            <person name="Sheu S.Y."/>
            <person name="Huang H.W."/>
            <person name="Young C.C."/>
            <person name="Chen W.M."/>
        </authorList>
    </citation>
    <scope>NUCLEOTIDE SEQUENCE</scope>
    <source>
        <strain evidence="1">TNR-22</strain>
    </source>
</reference>
<accession>A0ABT8YSZ3</accession>
<protein>
    <submittedName>
        <fullName evidence="1">Uncharacterized protein</fullName>
    </submittedName>
</protein>